<name>A0AA37T527_9GAMM</name>
<dbReference type="InterPro" id="IPR036641">
    <property type="entry name" value="HPT_dom_sf"/>
</dbReference>
<dbReference type="EMBL" id="BSPD01000021">
    <property type="protein sequence ID" value="GLS25067.1"/>
    <property type="molecule type" value="Genomic_DNA"/>
</dbReference>
<sequence>MAYSDNPLDMAALNELFGDEPEFQRELLQEFCQSSQAYSDEMLQAWEEKSFDKVCSVAHKLKSSAGTIGAIELEAICQRLEEAGKEQDRETVQTLVPNIQPQLQRIADYVAEIISSEL</sequence>
<dbReference type="InterPro" id="IPR008207">
    <property type="entry name" value="Sig_transdc_His_kin_Hpt_dom"/>
</dbReference>
<dbReference type="GO" id="GO:0000160">
    <property type="term" value="P:phosphorelay signal transduction system"/>
    <property type="evidence" value="ECO:0007669"/>
    <property type="project" value="UniProtKB-KW"/>
</dbReference>
<evidence type="ECO:0000313" key="4">
    <source>
        <dbReference type="EMBL" id="GLS25067.1"/>
    </source>
</evidence>
<evidence type="ECO:0000256" key="2">
    <source>
        <dbReference type="PROSITE-ProRule" id="PRU00110"/>
    </source>
</evidence>
<dbReference type="GO" id="GO:0004672">
    <property type="term" value="F:protein kinase activity"/>
    <property type="evidence" value="ECO:0007669"/>
    <property type="project" value="UniProtKB-ARBA"/>
</dbReference>
<dbReference type="RefSeq" id="WP_232592717.1">
    <property type="nucleotide sequence ID" value="NZ_BSPD01000021.1"/>
</dbReference>
<keyword evidence="2" id="KW-0597">Phosphoprotein</keyword>
<accession>A0AA37T527</accession>
<dbReference type="SMART" id="SM00073">
    <property type="entry name" value="HPT"/>
    <property type="match status" value="1"/>
</dbReference>
<dbReference type="Pfam" id="PF01627">
    <property type="entry name" value="Hpt"/>
    <property type="match status" value="1"/>
</dbReference>
<dbReference type="PROSITE" id="PS50894">
    <property type="entry name" value="HPT"/>
    <property type="match status" value="1"/>
</dbReference>
<reference evidence="4 5" key="1">
    <citation type="journal article" date="2014" name="Int. J. Syst. Evol. Microbiol.">
        <title>Complete genome sequence of Corynebacterium casei LMG S-19264T (=DSM 44701T), isolated from a smear-ripened cheese.</title>
        <authorList>
            <consortium name="US DOE Joint Genome Institute (JGI-PGF)"/>
            <person name="Walter F."/>
            <person name="Albersmeier A."/>
            <person name="Kalinowski J."/>
            <person name="Ruckert C."/>
        </authorList>
    </citation>
    <scope>NUCLEOTIDE SEQUENCE [LARGE SCALE GENOMIC DNA]</scope>
    <source>
        <strain evidence="4 5">NBRC 110095</strain>
    </source>
</reference>
<evidence type="ECO:0000313" key="5">
    <source>
        <dbReference type="Proteomes" id="UP001156870"/>
    </source>
</evidence>
<dbReference type="AlphaFoldDB" id="A0AA37T527"/>
<feature type="domain" description="HPt" evidence="3">
    <location>
        <begin position="20"/>
        <end position="117"/>
    </location>
</feature>
<keyword evidence="1" id="KW-0902">Two-component regulatory system</keyword>
<evidence type="ECO:0000256" key="1">
    <source>
        <dbReference type="ARBA" id="ARBA00023012"/>
    </source>
</evidence>
<proteinExistence type="predicted"/>
<comment type="caution">
    <text evidence="4">The sequence shown here is derived from an EMBL/GenBank/DDBJ whole genome shotgun (WGS) entry which is preliminary data.</text>
</comment>
<dbReference type="CDD" id="cd00088">
    <property type="entry name" value="HPT"/>
    <property type="match status" value="1"/>
</dbReference>
<gene>
    <name evidence="4" type="ORF">GCM10007877_07810</name>
</gene>
<organism evidence="4 5">
    <name type="scientific">Marinibactrum halimedae</name>
    <dbReference type="NCBI Taxonomy" id="1444977"/>
    <lineage>
        <taxon>Bacteria</taxon>
        <taxon>Pseudomonadati</taxon>
        <taxon>Pseudomonadota</taxon>
        <taxon>Gammaproteobacteria</taxon>
        <taxon>Cellvibrionales</taxon>
        <taxon>Cellvibrionaceae</taxon>
        <taxon>Marinibactrum</taxon>
    </lineage>
</organism>
<dbReference type="Proteomes" id="UP001156870">
    <property type="component" value="Unassembled WGS sequence"/>
</dbReference>
<feature type="modified residue" description="Phosphohistidine" evidence="2">
    <location>
        <position position="59"/>
    </location>
</feature>
<dbReference type="Gene3D" id="1.20.120.160">
    <property type="entry name" value="HPT domain"/>
    <property type="match status" value="1"/>
</dbReference>
<keyword evidence="5" id="KW-1185">Reference proteome</keyword>
<protein>
    <recommendedName>
        <fullName evidence="3">HPt domain-containing protein</fullName>
    </recommendedName>
</protein>
<dbReference type="SUPFAM" id="SSF47226">
    <property type="entry name" value="Histidine-containing phosphotransfer domain, HPT domain"/>
    <property type="match status" value="1"/>
</dbReference>
<evidence type="ECO:0000259" key="3">
    <source>
        <dbReference type="PROSITE" id="PS50894"/>
    </source>
</evidence>